<dbReference type="InterPro" id="IPR000994">
    <property type="entry name" value="Pept_M24"/>
</dbReference>
<accession>A0ABD2JRU1</accession>
<sequence>MSVNLKQKKAAPKRDVSSSPSQSSTSDSSEASNESVDEAKEETTPANDKVLTKYSMAAEIVNTVLKELISEVKEGVEVGHLCSVGDNRLLELTGNLFKKEKSVQKGISMPTCISVDNCVCHFSPLKSEPPVLLKQGQLVKVDLGAHVDGYIATAAHSVVVGASAENKTTGKKANAILAAYNTMEMVLRMLKPTKSFKNAEVTERIGKLAKIYGTTPVENMLSHQVERFKTVGEKQIIQNPSEEQKSKVEKCSFENFEVYSIDILISTGEGKVKTHDARTTVFKKADDIVYSLKLKASRAFLYEAQRRFGVMPFSLRQFEDEKMAKVGSTECSKHDLMQPYQVFYEREGEVVAQFKCTAIIMPSGIFKITGLPLDIASIECEVKIENEEITALLGEPLKPKKKKPNKKGGGSEKKKTETEKGEATKENAEGE</sequence>
<proteinExistence type="inferred from homology"/>
<dbReference type="InterPro" id="IPR036005">
    <property type="entry name" value="Creatinase/aminopeptidase-like"/>
</dbReference>
<feature type="domain" description="Peptidase M24" evidence="3">
    <location>
        <begin position="56"/>
        <end position="236"/>
    </location>
</feature>
<dbReference type="Proteomes" id="UP001620626">
    <property type="component" value="Unassembled WGS sequence"/>
</dbReference>
<dbReference type="NCBIfam" id="TIGR00495">
    <property type="entry name" value="crvDNA_42K"/>
    <property type="match status" value="1"/>
</dbReference>
<evidence type="ECO:0000313" key="4">
    <source>
        <dbReference type="EMBL" id="KAL3093143.1"/>
    </source>
</evidence>
<reference evidence="4 5" key="1">
    <citation type="submission" date="2024-10" db="EMBL/GenBank/DDBJ databases">
        <authorList>
            <person name="Kim D."/>
        </authorList>
    </citation>
    <scope>NUCLEOTIDE SEQUENCE [LARGE SCALE GENOMIC DNA]</scope>
    <source>
        <strain evidence="4">BH-2024</strain>
    </source>
</reference>
<dbReference type="Gene3D" id="1.10.10.10">
    <property type="entry name" value="Winged helix-like DNA-binding domain superfamily/Winged helix DNA-binding domain"/>
    <property type="match status" value="1"/>
</dbReference>
<organism evidence="4 5">
    <name type="scientific">Heterodera trifolii</name>
    <dbReference type="NCBI Taxonomy" id="157864"/>
    <lineage>
        <taxon>Eukaryota</taxon>
        <taxon>Metazoa</taxon>
        <taxon>Ecdysozoa</taxon>
        <taxon>Nematoda</taxon>
        <taxon>Chromadorea</taxon>
        <taxon>Rhabditida</taxon>
        <taxon>Tylenchina</taxon>
        <taxon>Tylenchomorpha</taxon>
        <taxon>Tylenchoidea</taxon>
        <taxon>Heteroderidae</taxon>
        <taxon>Heteroderinae</taxon>
        <taxon>Heterodera</taxon>
    </lineage>
</organism>
<keyword evidence="5" id="KW-1185">Reference proteome</keyword>
<evidence type="ECO:0000313" key="5">
    <source>
        <dbReference type="Proteomes" id="UP001620626"/>
    </source>
</evidence>
<evidence type="ECO:0000256" key="2">
    <source>
        <dbReference type="SAM" id="MobiDB-lite"/>
    </source>
</evidence>
<feature type="region of interest" description="Disordered" evidence="2">
    <location>
        <begin position="1"/>
        <end position="47"/>
    </location>
</feature>
<dbReference type="AlphaFoldDB" id="A0ABD2JRU1"/>
<dbReference type="PANTHER" id="PTHR10804:SF11">
    <property type="entry name" value="PROLIFERATION-ASSOCIATED PROTEIN 2G4"/>
    <property type="match status" value="1"/>
</dbReference>
<dbReference type="SUPFAM" id="SSF46785">
    <property type="entry name" value="Winged helix' DNA-binding domain"/>
    <property type="match status" value="1"/>
</dbReference>
<dbReference type="InterPro" id="IPR036390">
    <property type="entry name" value="WH_DNA-bd_sf"/>
</dbReference>
<dbReference type="PANTHER" id="PTHR10804">
    <property type="entry name" value="PROTEASE FAMILY M24 METHIONYL AMINOPEPTIDASE, AMINOPEPTIDASE P"/>
    <property type="match status" value="1"/>
</dbReference>
<gene>
    <name evidence="4" type="ORF">niasHT_022593</name>
</gene>
<feature type="compositionally biased region" description="Basic residues" evidence="2">
    <location>
        <begin position="1"/>
        <end position="11"/>
    </location>
</feature>
<feature type="region of interest" description="Disordered" evidence="2">
    <location>
        <begin position="393"/>
        <end position="431"/>
    </location>
</feature>
<dbReference type="EMBL" id="JBICBT010000917">
    <property type="protein sequence ID" value="KAL3093143.1"/>
    <property type="molecule type" value="Genomic_DNA"/>
</dbReference>
<dbReference type="CDD" id="cd01089">
    <property type="entry name" value="PA2G4-like"/>
    <property type="match status" value="1"/>
</dbReference>
<comment type="caution">
    <text evidence="4">The sequence shown here is derived from an EMBL/GenBank/DDBJ whole genome shotgun (WGS) entry which is preliminary data.</text>
</comment>
<feature type="compositionally biased region" description="Basic and acidic residues" evidence="2">
    <location>
        <begin position="409"/>
        <end position="431"/>
    </location>
</feature>
<feature type="compositionally biased region" description="Low complexity" evidence="2">
    <location>
        <begin position="17"/>
        <end position="34"/>
    </location>
</feature>
<dbReference type="Pfam" id="PF00557">
    <property type="entry name" value="Peptidase_M24"/>
    <property type="match status" value="1"/>
</dbReference>
<dbReference type="SUPFAM" id="SSF55920">
    <property type="entry name" value="Creatinase/aminopeptidase"/>
    <property type="match status" value="1"/>
</dbReference>
<evidence type="ECO:0000256" key="1">
    <source>
        <dbReference type="ARBA" id="ARBA00007319"/>
    </source>
</evidence>
<dbReference type="FunFam" id="1.10.10.10:FF:000029">
    <property type="entry name" value="Proliferation-associated 2G4, a"/>
    <property type="match status" value="1"/>
</dbReference>
<dbReference type="InterPro" id="IPR036388">
    <property type="entry name" value="WH-like_DNA-bd_sf"/>
</dbReference>
<comment type="similarity">
    <text evidence="1">Belongs to the peptidase M24 family.</text>
</comment>
<evidence type="ECO:0000259" key="3">
    <source>
        <dbReference type="Pfam" id="PF00557"/>
    </source>
</evidence>
<dbReference type="Gene3D" id="3.90.230.10">
    <property type="entry name" value="Creatinase/methionine aminopeptidase superfamily"/>
    <property type="match status" value="1"/>
</dbReference>
<protein>
    <recommendedName>
        <fullName evidence="3">Peptidase M24 domain-containing protein</fullName>
    </recommendedName>
</protein>
<dbReference type="InterPro" id="IPR004545">
    <property type="entry name" value="PA2G4"/>
</dbReference>
<name>A0ABD2JRU1_9BILA</name>
<dbReference type="InterPro" id="IPR047113">
    <property type="entry name" value="PA2G4/ARX1"/>
</dbReference>